<keyword evidence="7" id="KW-0675">Receptor</keyword>
<dbReference type="SUPFAM" id="SSF57716">
    <property type="entry name" value="Glucocorticoid receptor-like (DNA-binding domain)"/>
    <property type="match status" value="1"/>
</dbReference>
<dbReference type="PANTHER" id="PTHR24082:SF283">
    <property type="entry name" value="NUCLEAR HORMONE RECEPTOR HR96"/>
    <property type="match status" value="1"/>
</dbReference>
<dbReference type="SUPFAM" id="SSF48508">
    <property type="entry name" value="Nuclear receptor ligand-binding domain"/>
    <property type="match status" value="1"/>
</dbReference>
<dbReference type="Pfam" id="PF00105">
    <property type="entry name" value="zf-C4"/>
    <property type="match status" value="1"/>
</dbReference>
<dbReference type="PANTHER" id="PTHR24082">
    <property type="entry name" value="NUCLEAR HORMONE RECEPTOR"/>
    <property type="match status" value="1"/>
</dbReference>
<accession>A0A820AT26</accession>
<sequence>MPRKPHGQCLICDDDAIGINFGVPTCMPCKAFFRRNANLVGTRDFICQNGQNGGDCLITYKYRRSCNCCRLAKCFRVGMKKSFILTDEERESRNKVVAENRLKRGKIPKPQTIVWMQLPKLLSVSPNSAQYLSPLDDGRLSNIFHAYEKTCIAARNTQFPSFPAAKYDSLHDFFNEISLAFPVFVEYFKQIPEFENITMDDRIRLLKNHFCIIVNINEFLMHPETSSNLVATWTNLFGIDVTERLLKRNQLLEAFLYDFILLKLVLIVLVLSSSNSRNIDDVDLDLICDDSLSILSAQNIYIELLWKYILSRTDNEKDAVKFFNKLMMCILYVQNIDMYIDGQICGLTHEIDQLEPLVKNMWPKTDQEDEITDIILTEDIVDNISTEDIVDNILTEDLPDINFMEDIVDNILTEDLPDINFMEDIVDNIVTEDLPDINFMEDIIF</sequence>
<feature type="domain" description="Nuclear receptor" evidence="9">
    <location>
        <begin position="6"/>
        <end position="86"/>
    </location>
</feature>
<dbReference type="Gene3D" id="1.10.565.10">
    <property type="entry name" value="Retinoid X Receptor"/>
    <property type="match status" value="1"/>
</dbReference>
<dbReference type="InterPro" id="IPR035500">
    <property type="entry name" value="NHR-like_dom_sf"/>
</dbReference>
<evidence type="ECO:0000256" key="3">
    <source>
        <dbReference type="ARBA" id="ARBA00022833"/>
    </source>
</evidence>
<evidence type="ECO:0000256" key="8">
    <source>
        <dbReference type="ARBA" id="ARBA00023242"/>
    </source>
</evidence>
<dbReference type="GO" id="GO:0004879">
    <property type="term" value="F:nuclear receptor activity"/>
    <property type="evidence" value="ECO:0007669"/>
    <property type="project" value="TreeGrafter"/>
</dbReference>
<dbReference type="SMART" id="SM00399">
    <property type="entry name" value="ZnF_C4"/>
    <property type="match status" value="1"/>
</dbReference>
<evidence type="ECO:0000256" key="1">
    <source>
        <dbReference type="ARBA" id="ARBA00022723"/>
    </source>
</evidence>
<dbReference type="GO" id="GO:0045944">
    <property type="term" value="P:positive regulation of transcription by RNA polymerase II"/>
    <property type="evidence" value="ECO:0007669"/>
    <property type="project" value="TreeGrafter"/>
</dbReference>
<dbReference type="InterPro" id="IPR050234">
    <property type="entry name" value="Nuclear_hormone_rcpt_NR1"/>
</dbReference>
<protein>
    <recommendedName>
        <fullName evidence="9">Nuclear receptor domain-containing protein</fullName>
    </recommendedName>
</protein>
<dbReference type="InterPro" id="IPR013088">
    <property type="entry name" value="Znf_NHR/GATA"/>
</dbReference>
<dbReference type="GO" id="GO:0000122">
    <property type="term" value="P:negative regulation of transcription by RNA polymerase II"/>
    <property type="evidence" value="ECO:0007669"/>
    <property type="project" value="TreeGrafter"/>
</dbReference>
<keyword evidence="3" id="KW-0862">Zinc</keyword>
<dbReference type="PROSITE" id="PS00031">
    <property type="entry name" value="NUCLEAR_REC_DBD_1"/>
    <property type="match status" value="1"/>
</dbReference>
<keyword evidence="2" id="KW-0863">Zinc-finger</keyword>
<evidence type="ECO:0000256" key="6">
    <source>
        <dbReference type="ARBA" id="ARBA00023163"/>
    </source>
</evidence>
<reference evidence="11" key="1">
    <citation type="submission" date="2021-02" db="EMBL/GenBank/DDBJ databases">
        <authorList>
            <person name="Nowell W R."/>
        </authorList>
    </citation>
    <scope>NUCLEOTIDE SEQUENCE</scope>
</reference>
<dbReference type="Gene3D" id="3.30.50.10">
    <property type="entry name" value="Erythroid Transcription Factor GATA-1, subunit A"/>
    <property type="match status" value="1"/>
</dbReference>
<dbReference type="InterPro" id="IPR001628">
    <property type="entry name" value="Znf_hrmn_rcpt"/>
</dbReference>
<evidence type="ECO:0000256" key="7">
    <source>
        <dbReference type="ARBA" id="ARBA00023170"/>
    </source>
</evidence>
<keyword evidence="8" id="KW-0539">Nucleus</keyword>
<name>A0A820AT26_9BILA</name>
<evidence type="ECO:0000256" key="5">
    <source>
        <dbReference type="ARBA" id="ARBA00023125"/>
    </source>
</evidence>
<proteinExistence type="predicted"/>
<evidence type="ECO:0000256" key="4">
    <source>
        <dbReference type="ARBA" id="ARBA00023015"/>
    </source>
</evidence>
<keyword evidence="1" id="KW-0479">Metal-binding</keyword>
<keyword evidence="6" id="KW-0804">Transcription</keyword>
<keyword evidence="4" id="KW-0805">Transcription regulation</keyword>
<dbReference type="PRINTS" id="PR00047">
    <property type="entry name" value="STROIDFINGER"/>
</dbReference>
<comment type="caution">
    <text evidence="11">The sequence shown here is derived from an EMBL/GenBank/DDBJ whole genome shotgun (WGS) entry which is preliminary data.</text>
</comment>
<evidence type="ECO:0000313" key="10">
    <source>
        <dbReference type="EMBL" id="CAF2210461.1"/>
    </source>
</evidence>
<evidence type="ECO:0000313" key="12">
    <source>
        <dbReference type="Proteomes" id="UP000663842"/>
    </source>
</evidence>
<keyword evidence="5" id="KW-0238">DNA-binding</keyword>
<evidence type="ECO:0000256" key="2">
    <source>
        <dbReference type="ARBA" id="ARBA00022771"/>
    </source>
</evidence>
<dbReference type="Proteomes" id="UP000663887">
    <property type="component" value="Unassembled WGS sequence"/>
</dbReference>
<dbReference type="GO" id="GO:0008270">
    <property type="term" value="F:zinc ion binding"/>
    <property type="evidence" value="ECO:0007669"/>
    <property type="project" value="UniProtKB-KW"/>
</dbReference>
<gene>
    <name evidence="11" type="ORF">UXM345_LOCUS26869</name>
    <name evidence="10" type="ORF">XDN619_LOCUS33268</name>
</gene>
<dbReference type="PROSITE" id="PS51030">
    <property type="entry name" value="NUCLEAR_REC_DBD_2"/>
    <property type="match status" value="1"/>
</dbReference>
<dbReference type="GO" id="GO:0000978">
    <property type="term" value="F:RNA polymerase II cis-regulatory region sequence-specific DNA binding"/>
    <property type="evidence" value="ECO:0007669"/>
    <property type="project" value="TreeGrafter"/>
</dbReference>
<dbReference type="EMBL" id="CAJNRG010016802">
    <property type="protein sequence ID" value="CAF2210461.1"/>
    <property type="molecule type" value="Genomic_DNA"/>
</dbReference>
<evidence type="ECO:0000259" key="9">
    <source>
        <dbReference type="PROSITE" id="PS51030"/>
    </source>
</evidence>
<dbReference type="Proteomes" id="UP000663842">
    <property type="component" value="Unassembled WGS sequence"/>
</dbReference>
<dbReference type="AlphaFoldDB" id="A0A820AT26"/>
<dbReference type="GO" id="GO:0030154">
    <property type="term" value="P:cell differentiation"/>
    <property type="evidence" value="ECO:0007669"/>
    <property type="project" value="TreeGrafter"/>
</dbReference>
<evidence type="ECO:0000313" key="11">
    <source>
        <dbReference type="EMBL" id="CAF4181251.1"/>
    </source>
</evidence>
<dbReference type="EMBL" id="CAJOBF010005614">
    <property type="protein sequence ID" value="CAF4181251.1"/>
    <property type="molecule type" value="Genomic_DNA"/>
</dbReference>
<organism evidence="11 12">
    <name type="scientific">Rotaria magnacalcarata</name>
    <dbReference type="NCBI Taxonomy" id="392030"/>
    <lineage>
        <taxon>Eukaryota</taxon>
        <taxon>Metazoa</taxon>
        <taxon>Spiralia</taxon>
        <taxon>Gnathifera</taxon>
        <taxon>Rotifera</taxon>
        <taxon>Eurotatoria</taxon>
        <taxon>Bdelloidea</taxon>
        <taxon>Philodinida</taxon>
        <taxon>Philodinidae</taxon>
        <taxon>Rotaria</taxon>
    </lineage>
</organism>